<gene>
    <name evidence="1" type="ORF">GWI72_00685</name>
</gene>
<sequence>MRGITAACFAATSELFPLLSIRDIIAPPHEWFDAALARQIAYHMMVRQFYVPKRRLCDEFARTREAVNRGLRVVDERLAEPAFAAGYHGAADRARALVLTDRIERAA</sequence>
<dbReference type="EMBL" id="JAABLQ010000001">
    <property type="protein sequence ID" value="NBN76778.1"/>
    <property type="molecule type" value="Genomic_DNA"/>
</dbReference>
<organism evidence="1 2">
    <name type="scientific">Pannonibacter tanglangensis</name>
    <dbReference type="NCBI Taxonomy" id="2750084"/>
    <lineage>
        <taxon>Bacteria</taxon>
        <taxon>Pseudomonadati</taxon>
        <taxon>Pseudomonadota</taxon>
        <taxon>Alphaproteobacteria</taxon>
        <taxon>Hyphomicrobiales</taxon>
        <taxon>Stappiaceae</taxon>
        <taxon>Pannonibacter</taxon>
    </lineage>
</organism>
<accession>A0A7X5EZ38</accession>
<dbReference type="AlphaFoldDB" id="A0A7X5EZ38"/>
<protein>
    <submittedName>
        <fullName evidence="1">Uncharacterized protein</fullName>
    </submittedName>
</protein>
<evidence type="ECO:0000313" key="1">
    <source>
        <dbReference type="EMBL" id="NBN76778.1"/>
    </source>
</evidence>
<reference evidence="2" key="1">
    <citation type="submission" date="2020-01" db="EMBL/GenBank/DDBJ databases">
        <authorList>
            <person name="Fang Y."/>
            <person name="Sun R."/>
            <person name="Nie L."/>
            <person name="He J."/>
            <person name="Hao L."/>
            <person name="Wang L."/>
            <person name="Su S."/>
            <person name="Lv E."/>
            <person name="Zhang Z."/>
            <person name="Xie R."/>
            <person name="Liu H."/>
        </authorList>
    </citation>
    <scope>NUCLEOTIDE SEQUENCE [LARGE SCALE GENOMIC DNA]</scope>
    <source>
        <strain evidence="2">XCT-53</strain>
    </source>
</reference>
<proteinExistence type="predicted"/>
<evidence type="ECO:0000313" key="2">
    <source>
        <dbReference type="Proteomes" id="UP000586722"/>
    </source>
</evidence>
<dbReference type="Proteomes" id="UP000586722">
    <property type="component" value="Unassembled WGS sequence"/>
</dbReference>
<name>A0A7X5EZ38_9HYPH</name>
<keyword evidence="2" id="KW-1185">Reference proteome</keyword>
<comment type="caution">
    <text evidence="1">The sequence shown here is derived from an EMBL/GenBank/DDBJ whole genome shotgun (WGS) entry which is preliminary data.</text>
</comment>